<dbReference type="PANTHER" id="PTHR22946">
    <property type="entry name" value="DIENELACTONE HYDROLASE DOMAIN-CONTAINING PROTEIN-RELATED"/>
    <property type="match status" value="1"/>
</dbReference>
<accession>A0A517VM91</accession>
<organism evidence="2 3">
    <name type="scientific">Gimesia algae</name>
    <dbReference type="NCBI Taxonomy" id="2527971"/>
    <lineage>
        <taxon>Bacteria</taxon>
        <taxon>Pseudomonadati</taxon>
        <taxon>Planctomycetota</taxon>
        <taxon>Planctomycetia</taxon>
        <taxon>Planctomycetales</taxon>
        <taxon>Planctomycetaceae</taxon>
        <taxon>Gimesia</taxon>
    </lineage>
</organism>
<proteinExistence type="predicted"/>
<dbReference type="PROSITE" id="PS51318">
    <property type="entry name" value="TAT"/>
    <property type="match status" value="1"/>
</dbReference>
<dbReference type="EMBL" id="CP036343">
    <property type="protein sequence ID" value="QDT94141.1"/>
    <property type="molecule type" value="Genomic_DNA"/>
</dbReference>
<feature type="domain" description="Acetyl xylan esterase" evidence="1">
    <location>
        <begin position="125"/>
        <end position="298"/>
    </location>
</feature>
<keyword evidence="3" id="KW-1185">Reference proteome</keyword>
<dbReference type="InterPro" id="IPR029058">
    <property type="entry name" value="AB_hydrolase_fold"/>
</dbReference>
<dbReference type="OrthoDB" id="244125at2"/>
<gene>
    <name evidence="2" type="ORF">Pan161_58340</name>
</gene>
<dbReference type="GO" id="GO:0016787">
    <property type="term" value="F:hydrolase activity"/>
    <property type="evidence" value="ECO:0007669"/>
    <property type="project" value="UniProtKB-KW"/>
</dbReference>
<sequence length="702" mass="77911">MSGPNQSIDQFASLTRRSFLQSGGISLAGLSLLDHLVLHELVAAPAAADQKIETLNRFPRMVQEYFVERVRQQEAKTIQRLDALKTKADAEDYVASVQKRIRESFGPEPERTPLNARITRTTDRDTYTIENVIFESRPGFLVTANLYVPKGITKPAPGVVGTCGHSHNGKAETAYQSFSQGLARKGYVVLIFDPIGQGERVQYSGDDLKSTVGVGVREHLHGGNQQFLVGENLAMWRAWDGIRALDYLLTRKEVDPNQVGVTGNSGGGTMTTWLCGVEPRWTMAAPSCFVTTFRRNMENELPADTEQCPPKALALELDHADFLAAQAPKPVRILSKERDFFDVRGAREAYLRLKRLYKLLGHEDNVSLFVGPTYHGYSQENREAMYEWFNQATGVSSESQEPKLVIEKDETLWCTPKGSVADIGSKPLYVFTAEHSKALAAERKPKTGAALQSAVAETLRLKHIEGTPDYRILRNRGGKNYPLKNTIAYAVETEPGIQAIVYRVSDEKLYSRPPQDAGKQATLYISHVSSDAELREEPLLKTASQYKKRILYTCDVRGVGESMPDTTNANSFFTPYGSDYFYAAHAVMLDDPYVGQKTFDVLRVLDWMAANGHTDIHLIGRGWGALPATFAALFSPHVKQITLKNALTSFSDIAETEHYEWPLSTLVPNVLTVFDMPDCYAELKGSKGLTQIAPWGAKGADS</sequence>
<reference evidence="2 3" key="1">
    <citation type="submission" date="2019-02" db="EMBL/GenBank/DDBJ databases">
        <title>Deep-cultivation of Planctomycetes and their phenomic and genomic characterization uncovers novel biology.</title>
        <authorList>
            <person name="Wiegand S."/>
            <person name="Jogler M."/>
            <person name="Boedeker C."/>
            <person name="Pinto D."/>
            <person name="Vollmers J."/>
            <person name="Rivas-Marin E."/>
            <person name="Kohn T."/>
            <person name="Peeters S.H."/>
            <person name="Heuer A."/>
            <person name="Rast P."/>
            <person name="Oberbeckmann S."/>
            <person name="Bunk B."/>
            <person name="Jeske O."/>
            <person name="Meyerdierks A."/>
            <person name="Storesund J.E."/>
            <person name="Kallscheuer N."/>
            <person name="Luecker S."/>
            <person name="Lage O.M."/>
            <person name="Pohl T."/>
            <person name="Merkel B.J."/>
            <person name="Hornburger P."/>
            <person name="Mueller R.-W."/>
            <person name="Bruemmer F."/>
            <person name="Labrenz M."/>
            <person name="Spormann A.M."/>
            <person name="Op den Camp H."/>
            <person name="Overmann J."/>
            <person name="Amann R."/>
            <person name="Jetten M.S.M."/>
            <person name="Mascher T."/>
            <person name="Medema M.H."/>
            <person name="Devos D.P."/>
            <person name="Kaster A.-K."/>
            <person name="Ovreas L."/>
            <person name="Rohde M."/>
            <person name="Galperin M.Y."/>
            <person name="Jogler C."/>
        </authorList>
    </citation>
    <scope>NUCLEOTIDE SEQUENCE [LARGE SCALE GENOMIC DNA]</scope>
    <source>
        <strain evidence="2 3">Pan161</strain>
    </source>
</reference>
<name>A0A517VM91_9PLAN</name>
<evidence type="ECO:0000259" key="1">
    <source>
        <dbReference type="Pfam" id="PF05448"/>
    </source>
</evidence>
<dbReference type="Proteomes" id="UP000316855">
    <property type="component" value="Chromosome"/>
</dbReference>
<evidence type="ECO:0000313" key="3">
    <source>
        <dbReference type="Proteomes" id="UP000316855"/>
    </source>
</evidence>
<dbReference type="RefSeq" id="WP_145232071.1">
    <property type="nucleotide sequence ID" value="NZ_CP036343.1"/>
</dbReference>
<dbReference type="SUPFAM" id="SSF53474">
    <property type="entry name" value="alpha/beta-Hydrolases"/>
    <property type="match status" value="2"/>
</dbReference>
<evidence type="ECO:0000313" key="2">
    <source>
        <dbReference type="EMBL" id="QDT94141.1"/>
    </source>
</evidence>
<dbReference type="PANTHER" id="PTHR22946:SF8">
    <property type="entry name" value="ACETYL XYLAN ESTERASE DOMAIN-CONTAINING PROTEIN"/>
    <property type="match status" value="1"/>
</dbReference>
<protein>
    <submittedName>
        <fullName evidence="2">Alpha/beta hydrolase family protein</fullName>
    </submittedName>
</protein>
<dbReference type="KEGG" id="gax:Pan161_58340"/>
<dbReference type="InterPro" id="IPR050261">
    <property type="entry name" value="FrsA_esterase"/>
</dbReference>
<dbReference type="InterPro" id="IPR006311">
    <property type="entry name" value="TAT_signal"/>
</dbReference>
<dbReference type="InterPro" id="IPR008391">
    <property type="entry name" value="AXE1_dom"/>
</dbReference>
<dbReference type="Gene3D" id="3.40.50.1820">
    <property type="entry name" value="alpha/beta hydrolase"/>
    <property type="match status" value="2"/>
</dbReference>
<dbReference type="AlphaFoldDB" id="A0A517VM91"/>
<dbReference type="Pfam" id="PF05448">
    <property type="entry name" value="AXE1"/>
    <property type="match status" value="1"/>
</dbReference>
<keyword evidence="2" id="KW-0378">Hydrolase</keyword>